<protein>
    <recommendedName>
        <fullName evidence="6">Protein HflK</fullName>
    </recommendedName>
</protein>
<dbReference type="GO" id="GO:0006508">
    <property type="term" value="P:proteolysis"/>
    <property type="evidence" value="ECO:0007669"/>
    <property type="project" value="UniProtKB-KW"/>
</dbReference>
<comment type="subcellular location">
    <subcellularLocation>
        <location evidence="1">Membrane</location>
        <topology evidence="1">Single-pass membrane protein</topology>
    </subcellularLocation>
</comment>
<evidence type="ECO:0000256" key="4">
    <source>
        <dbReference type="ARBA" id="ARBA00022989"/>
    </source>
</evidence>
<feature type="transmembrane region" description="Helical" evidence="6">
    <location>
        <begin position="93"/>
        <end position="114"/>
    </location>
</feature>
<accession>A0A2N7WE44</accession>
<dbReference type="GO" id="GO:0016020">
    <property type="term" value="C:membrane"/>
    <property type="evidence" value="ECO:0007669"/>
    <property type="project" value="UniProtKB-SubCell"/>
</dbReference>
<dbReference type="Pfam" id="PF01145">
    <property type="entry name" value="Band_7"/>
    <property type="match status" value="1"/>
</dbReference>
<name>A0A2N7WE44_9BURK</name>
<dbReference type="GO" id="GO:0008233">
    <property type="term" value="F:peptidase activity"/>
    <property type="evidence" value="ECO:0007669"/>
    <property type="project" value="UniProtKB-KW"/>
</dbReference>
<dbReference type="CDD" id="cd03404">
    <property type="entry name" value="SPFH_HflK"/>
    <property type="match status" value="1"/>
</dbReference>
<dbReference type="InterPro" id="IPR010201">
    <property type="entry name" value="HflK"/>
</dbReference>
<dbReference type="InterPro" id="IPR020980">
    <property type="entry name" value="Membrane_HflK_N"/>
</dbReference>
<comment type="similarity">
    <text evidence="2 6">Belongs to the band 7/mec-2 family. HflK subfamily.</text>
</comment>
<reference evidence="9 10" key="1">
    <citation type="submission" date="2018-01" db="EMBL/GenBank/DDBJ databases">
        <title>Whole genome analyses suggest that Burkholderia sensu lato contains two further novel genera in the rhizoxinica-symbiotica group Mycetohabitans gen. nov., and Trinickia gen. nov.: implications for the evolution of diazotrophy and nodulation in the Burkholderiaceae.</title>
        <authorList>
            <person name="Estrada-de los Santos P."/>
            <person name="Palmer M."/>
            <person name="Chavez-Ramirez B."/>
            <person name="Beukes C."/>
            <person name="Steenkamp E.T."/>
            <person name="Hirsch A.M."/>
            <person name="Manyaka P."/>
            <person name="Maluk M."/>
            <person name="Lafos M."/>
            <person name="Crook M."/>
            <person name="Gross E."/>
            <person name="Simon M.F."/>
            <person name="Bueno dos Reis Junior F."/>
            <person name="Poole P.S."/>
            <person name="Venter S.N."/>
            <person name="James E.K."/>
        </authorList>
    </citation>
    <scope>NUCLEOTIDE SEQUENCE [LARGE SCALE GENOMIC DNA]</scope>
    <source>
        <strain evidence="9 10">GP25-8</strain>
    </source>
</reference>
<keyword evidence="5 6" id="KW-0472">Membrane</keyword>
<feature type="region of interest" description="Disordered" evidence="7">
    <location>
        <begin position="21"/>
        <end position="58"/>
    </location>
</feature>
<keyword evidence="9" id="KW-0645">Protease</keyword>
<comment type="subunit">
    <text evidence="6">HflC and HflK may interact to form a multimeric complex.</text>
</comment>
<dbReference type="RefSeq" id="WP_102608265.1">
    <property type="nucleotide sequence ID" value="NZ_CBINNN010000014.1"/>
</dbReference>
<dbReference type="Proteomes" id="UP000235347">
    <property type="component" value="Unassembled WGS sequence"/>
</dbReference>
<keyword evidence="3 6" id="KW-0812">Transmembrane</keyword>
<evidence type="ECO:0000259" key="8">
    <source>
        <dbReference type="SMART" id="SM00244"/>
    </source>
</evidence>
<dbReference type="NCBIfam" id="TIGR01933">
    <property type="entry name" value="hflK"/>
    <property type="match status" value="1"/>
</dbReference>
<keyword evidence="4 6" id="KW-1133">Transmembrane helix</keyword>
<dbReference type="InterPro" id="IPR001107">
    <property type="entry name" value="Band_7"/>
</dbReference>
<dbReference type="InterPro" id="IPR050710">
    <property type="entry name" value="Band7/mec-2_domain"/>
</dbReference>
<organism evidence="9 10">
    <name type="scientific">Trinickia soli</name>
    <dbReference type="NCBI Taxonomy" id="380675"/>
    <lineage>
        <taxon>Bacteria</taxon>
        <taxon>Pseudomonadati</taxon>
        <taxon>Pseudomonadota</taxon>
        <taxon>Betaproteobacteria</taxon>
        <taxon>Burkholderiales</taxon>
        <taxon>Burkholderiaceae</taxon>
        <taxon>Trinickia</taxon>
    </lineage>
</organism>
<proteinExistence type="inferred from homology"/>
<evidence type="ECO:0000256" key="5">
    <source>
        <dbReference type="ARBA" id="ARBA00023136"/>
    </source>
</evidence>
<feature type="region of interest" description="Disordered" evidence="7">
    <location>
        <begin position="405"/>
        <end position="456"/>
    </location>
</feature>
<feature type="compositionally biased region" description="Low complexity" evidence="7">
    <location>
        <begin position="405"/>
        <end position="435"/>
    </location>
</feature>
<evidence type="ECO:0000313" key="10">
    <source>
        <dbReference type="Proteomes" id="UP000235347"/>
    </source>
</evidence>
<feature type="compositionally biased region" description="Gly residues" evidence="7">
    <location>
        <begin position="42"/>
        <end position="53"/>
    </location>
</feature>
<dbReference type="PANTHER" id="PTHR43327">
    <property type="entry name" value="STOMATIN-LIKE PROTEIN 2, MITOCHONDRIAL"/>
    <property type="match status" value="1"/>
</dbReference>
<dbReference type="SMART" id="SM00244">
    <property type="entry name" value="PHB"/>
    <property type="match status" value="1"/>
</dbReference>
<dbReference type="PANTHER" id="PTHR43327:SF2">
    <property type="entry name" value="MODULATOR OF FTSH PROTEASE HFLK"/>
    <property type="match status" value="1"/>
</dbReference>
<keyword evidence="10" id="KW-1185">Reference proteome</keyword>
<keyword evidence="9" id="KW-0378">Hydrolase</keyword>
<dbReference type="EMBL" id="PNYB01000002">
    <property type="protein sequence ID" value="PMS27615.1"/>
    <property type="molecule type" value="Genomic_DNA"/>
</dbReference>
<feature type="compositionally biased region" description="Basic and acidic residues" evidence="7">
    <location>
        <begin position="438"/>
        <end position="456"/>
    </location>
</feature>
<gene>
    <name evidence="9" type="primary">hflK</name>
    <name evidence="9" type="ORF">C0Z19_02715</name>
</gene>
<dbReference type="Pfam" id="PF12221">
    <property type="entry name" value="HflK_N"/>
    <property type="match status" value="1"/>
</dbReference>
<evidence type="ECO:0000256" key="1">
    <source>
        <dbReference type="ARBA" id="ARBA00004167"/>
    </source>
</evidence>
<dbReference type="SUPFAM" id="SSF117892">
    <property type="entry name" value="Band 7/SPFH domain"/>
    <property type="match status" value="1"/>
</dbReference>
<feature type="domain" description="Band 7" evidence="8">
    <location>
        <begin position="109"/>
        <end position="282"/>
    </location>
</feature>
<sequence>MNEYNERSFWLRARAILSINDPRWGRSDGNGSRQRPNEPKRGPGGNDGDGGGPPDLDEMWRDFNRRLSRFFGGKGQGSGPGDRRPDNGRAARIGVGIVIGVLAAIYIGSGIFVVQEGQTGIVLQFGKYRGTVEPGIHIRLPYPFETHEIVNVAQIRSVEIGRGNAMSDADMKDASVITQDGGIVDVRVAVQYQVKSATDYLFQTVDPDLSVTQAAQAAVRETVGARSTESLLDGNRDAIREPLAQAIQSALDRTRTGLAVTSVTVQSIEPPAAVQGAYADAARARQEHARAKSAAQAYAGQILPGAKEQAQRSIDDAKAYAQRVEAQAQGDAERFKEVYAQYAKAPAVIRERMYLETMREIYANTTKVFVGAKGGSNVVNLSLDKLLEANRRAAPETAASAAAGAQGAAAGAQAASPQAPAAAAPSAASQAAAASDAMRSRDALRSRSREDELQQQ</sequence>
<dbReference type="InterPro" id="IPR036013">
    <property type="entry name" value="Band_7/SPFH_dom_sf"/>
</dbReference>
<evidence type="ECO:0000313" key="9">
    <source>
        <dbReference type="EMBL" id="PMS27615.1"/>
    </source>
</evidence>
<evidence type="ECO:0000256" key="2">
    <source>
        <dbReference type="ARBA" id="ARBA00006971"/>
    </source>
</evidence>
<evidence type="ECO:0000256" key="7">
    <source>
        <dbReference type="SAM" id="MobiDB-lite"/>
    </source>
</evidence>
<dbReference type="AlphaFoldDB" id="A0A2N7WE44"/>
<evidence type="ECO:0000256" key="6">
    <source>
        <dbReference type="RuleBase" id="RU364113"/>
    </source>
</evidence>
<dbReference type="Gene3D" id="3.30.479.30">
    <property type="entry name" value="Band 7 domain"/>
    <property type="match status" value="1"/>
</dbReference>
<comment type="caution">
    <text evidence="9">The sequence shown here is derived from an EMBL/GenBank/DDBJ whole genome shotgun (WGS) entry which is preliminary data.</text>
</comment>
<evidence type="ECO:0000256" key="3">
    <source>
        <dbReference type="ARBA" id="ARBA00022692"/>
    </source>
</evidence>
<comment type="function">
    <text evidence="6">HflC and HflK could encode or regulate a protease.</text>
</comment>